<dbReference type="Proteomes" id="UP000276133">
    <property type="component" value="Unassembled WGS sequence"/>
</dbReference>
<accession>A0A3M7P5K2</accession>
<evidence type="ECO:0000313" key="2">
    <source>
        <dbReference type="Proteomes" id="UP000276133"/>
    </source>
</evidence>
<dbReference type="AlphaFoldDB" id="A0A3M7P5K2"/>
<gene>
    <name evidence="1" type="ORF">BpHYR1_017512</name>
</gene>
<name>A0A3M7P5K2_BRAPC</name>
<feature type="non-terminal residue" evidence="1">
    <location>
        <position position="1"/>
    </location>
</feature>
<reference evidence="1 2" key="1">
    <citation type="journal article" date="2018" name="Sci. Rep.">
        <title>Genomic signatures of local adaptation to the degree of environmental predictability in rotifers.</title>
        <authorList>
            <person name="Franch-Gras L."/>
            <person name="Hahn C."/>
            <person name="Garcia-Roger E.M."/>
            <person name="Carmona M.J."/>
            <person name="Serra M."/>
            <person name="Gomez A."/>
        </authorList>
    </citation>
    <scope>NUCLEOTIDE SEQUENCE [LARGE SCALE GENOMIC DNA]</scope>
    <source>
        <strain evidence="1">HYR1</strain>
    </source>
</reference>
<proteinExistence type="predicted"/>
<dbReference type="EMBL" id="REGN01013109">
    <property type="protein sequence ID" value="RMZ94358.1"/>
    <property type="molecule type" value="Genomic_DNA"/>
</dbReference>
<dbReference type="GO" id="GO:0031012">
    <property type="term" value="C:extracellular matrix"/>
    <property type="evidence" value="ECO:0007669"/>
    <property type="project" value="TreeGrafter"/>
</dbReference>
<sequence>SLLDLILVSDPNRVSPIEIGPPLVTSSLRTHCSLRFEIISKASRQKPFDSRCFNWRRANYASMVPYLIDIDWKTTFETSSIQNSYSAFLQTFFQASSLFVQKRKSPRGLTKPPWWNIHVAKLIRRKRRLFIAIRTNKEDLLLLGKYKLVCKQVK</sequence>
<keyword evidence="1" id="KW-0548">Nucleotidyltransferase</keyword>
<comment type="caution">
    <text evidence="1">The sequence shown here is derived from an EMBL/GenBank/DDBJ whole genome shotgun (WGS) entry which is preliminary data.</text>
</comment>
<feature type="non-terminal residue" evidence="1">
    <location>
        <position position="154"/>
    </location>
</feature>
<keyword evidence="2" id="KW-1185">Reference proteome</keyword>
<dbReference type="PANTHER" id="PTHR33395:SF22">
    <property type="entry name" value="REVERSE TRANSCRIPTASE DOMAIN-CONTAINING PROTEIN"/>
    <property type="match status" value="1"/>
</dbReference>
<dbReference type="GO" id="GO:0007508">
    <property type="term" value="P:larval heart development"/>
    <property type="evidence" value="ECO:0007669"/>
    <property type="project" value="TreeGrafter"/>
</dbReference>
<protein>
    <submittedName>
        <fullName evidence="1">RNA-directed DNA polymerase from mobile element jockey-like</fullName>
    </submittedName>
</protein>
<keyword evidence="1" id="KW-0695">RNA-directed DNA polymerase</keyword>
<keyword evidence="1" id="KW-0808">Transferase</keyword>
<dbReference type="PANTHER" id="PTHR33395">
    <property type="entry name" value="TRANSCRIPTASE, PUTATIVE-RELATED-RELATED"/>
    <property type="match status" value="1"/>
</dbReference>
<organism evidence="1 2">
    <name type="scientific">Brachionus plicatilis</name>
    <name type="common">Marine rotifer</name>
    <name type="synonym">Brachionus muelleri</name>
    <dbReference type="NCBI Taxonomy" id="10195"/>
    <lineage>
        <taxon>Eukaryota</taxon>
        <taxon>Metazoa</taxon>
        <taxon>Spiralia</taxon>
        <taxon>Gnathifera</taxon>
        <taxon>Rotifera</taxon>
        <taxon>Eurotatoria</taxon>
        <taxon>Monogononta</taxon>
        <taxon>Pseudotrocha</taxon>
        <taxon>Ploima</taxon>
        <taxon>Brachionidae</taxon>
        <taxon>Brachionus</taxon>
    </lineage>
</organism>
<evidence type="ECO:0000313" key="1">
    <source>
        <dbReference type="EMBL" id="RMZ94358.1"/>
    </source>
</evidence>
<dbReference type="GO" id="GO:0003964">
    <property type="term" value="F:RNA-directed DNA polymerase activity"/>
    <property type="evidence" value="ECO:0007669"/>
    <property type="project" value="UniProtKB-KW"/>
</dbReference>
<dbReference type="GO" id="GO:0061343">
    <property type="term" value="P:cell adhesion involved in heart morphogenesis"/>
    <property type="evidence" value="ECO:0007669"/>
    <property type="project" value="TreeGrafter"/>
</dbReference>